<comment type="similarity">
    <text evidence="4">Belongs to the ALG6/ALG8 glucosyltransferase family.</text>
</comment>
<name>A0A0G4N2D2_VERLO</name>
<feature type="region of interest" description="Disordered" evidence="14">
    <location>
        <begin position="493"/>
        <end position="515"/>
    </location>
</feature>
<evidence type="ECO:0000256" key="12">
    <source>
        <dbReference type="ARBA" id="ARBA00023242"/>
    </source>
</evidence>
<reference evidence="19" key="1">
    <citation type="submission" date="2015-05" db="EMBL/GenBank/DDBJ databases">
        <authorList>
            <person name="Fogelqvist Johan"/>
        </authorList>
    </citation>
    <scope>NUCLEOTIDE SEQUENCE [LARGE SCALE GENOMIC DNA]</scope>
</reference>
<feature type="compositionally biased region" description="Basic residues" evidence="14">
    <location>
        <begin position="888"/>
        <end position="899"/>
    </location>
</feature>
<dbReference type="EMBL" id="CVQI01032141">
    <property type="protein sequence ID" value="CRK40514.1"/>
    <property type="molecule type" value="Genomic_DNA"/>
</dbReference>
<dbReference type="Pfam" id="PF15612">
    <property type="entry name" value="WHIM1"/>
    <property type="match status" value="1"/>
</dbReference>
<feature type="transmembrane region" description="Helical" evidence="15">
    <location>
        <begin position="102"/>
        <end position="119"/>
    </location>
</feature>
<feature type="region of interest" description="Disordered" evidence="14">
    <location>
        <begin position="850"/>
        <end position="959"/>
    </location>
</feature>
<evidence type="ECO:0000256" key="4">
    <source>
        <dbReference type="ARBA" id="ARBA00008715"/>
    </source>
</evidence>
<feature type="compositionally biased region" description="Polar residues" evidence="14">
    <location>
        <begin position="863"/>
        <end position="873"/>
    </location>
</feature>
<evidence type="ECO:0000256" key="5">
    <source>
        <dbReference type="ARBA" id="ARBA00022676"/>
    </source>
</evidence>
<dbReference type="PANTHER" id="PTHR32075:SF6">
    <property type="entry name" value="ISWI CHROMATIN-REMODELING COMPLEX SUBUNIT YPL216W-RELATED"/>
    <property type="match status" value="1"/>
</dbReference>
<gene>
    <name evidence="18" type="ORF">BN1723_015756</name>
</gene>
<evidence type="ECO:0000256" key="1">
    <source>
        <dbReference type="ARBA" id="ARBA00004123"/>
    </source>
</evidence>
<protein>
    <recommendedName>
        <fullName evidence="20">Dolichyl pyrophosphate Glc1Man9GlcNAc2 alpha-1,3-glucosyltransferase</fullName>
    </recommendedName>
</protein>
<dbReference type="Pfam" id="PF02791">
    <property type="entry name" value="DDT"/>
    <property type="match status" value="2"/>
</dbReference>
<feature type="compositionally biased region" description="Acidic residues" evidence="14">
    <location>
        <begin position="1077"/>
        <end position="1092"/>
    </location>
</feature>
<dbReference type="UniPathway" id="UPA00378"/>
<evidence type="ECO:0000256" key="8">
    <source>
        <dbReference type="ARBA" id="ARBA00022824"/>
    </source>
</evidence>
<dbReference type="InterPro" id="IPR004856">
    <property type="entry name" value="Glyco_trans_ALG6/ALG8"/>
</dbReference>
<proteinExistence type="inferred from homology"/>
<keyword evidence="5" id="KW-0328">Glycosyltransferase</keyword>
<dbReference type="Proteomes" id="UP000045706">
    <property type="component" value="Unassembled WGS sequence"/>
</dbReference>
<feature type="domain" description="WAC" evidence="17">
    <location>
        <begin position="631"/>
        <end position="738"/>
    </location>
</feature>
<evidence type="ECO:0000256" key="14">
    <source>
        <dbReference type="SAM" id="MobiDB-lite"/>
    </source>
</evidence>
<keyword evidence="7 15" id="KW-0812">Transmembrane</keyword>
<feature type="region of interest" description="Disordered" evidence="14">
    <location>
        <begin position="1271"/>
        <end position="1366"/>
    </location>
</feature>
<dbReference type="GO" id="GO:0000785">
    <property type="term" value="C:chromatin"/>
    <property type="evidence" value="ECO:0007669"/>
    <property type="project" value="UniProtKB-ARBA"/>
</dbReference>
<dbReference type="InterPro" id="IPR028942">
    <property type="entry name" value="WHIM1_dom"/>
</dbReference>
<feature type="compositionally biased region" description="Basic and acidic residues" evidence="14">
    <location>
        <begin position="1327"/>
        <end position="1351"/>
    </location>
</feature>
<dbReference type="GO" id="GO:0000781">
    <property type="term" value="C:chromosome, telomeric region"/>
    <property type="evidence" value="ECO:0007669"/>
    <property type="project" value="GOC"/>
</dbReference>
<feature type="transmembrane region" description="Helical" evidence="15">
    <location>
        <begin position="179"/>
        <end position="202"/>
    </location>
</feature>
<keyword evidence="9 15" id="KW-1133">Transmembrane helix</keyword>
<feature type="domain" description="DDT" evidence="16">
    <location>
        <begin position="1004"/>
        <end position="1067"/>
    </location>
</feature>
<organism evidence="18 19">
    <name type="scientific">Verticillium longisporum</name>
    <name type="common">Verticillium dahliae var. longisporum</name>
    <dbReference type="NCBI Taxonomy" id="100787"/>
    <lineage>
        <taxon>Eukaryota</taxon>
        <taxon>Fungi</taxon>
        <taxon>Dikarya</taxon>
        <taxon>Ascomycota</taxon>
        <taxon>Pezizomycotina</taxon>
        <taxon>Sordariomycetes</taxon>
        <taxon>Hypocreomycetidae</taxon>
        <taxon>Glomerellales</taxon>
        <taxon>Plectosphaerellaceae</taxon>
        <taxon>Verticillium</taxon>
    </lineage>
</organism>
<feature type="transmembrane region" description="Helical" evidence="15">
    <location>
        <begin position="149"/>
        <end position="167"/>
    </location>
</feature>
<dbReference type="GO" id="GO:0031509">
    <property type="term" value="P:subtelomeric heterochromatin formation"/>
    <property type="evidence" value="ECO:0007669"/>
    <property type="project" value="TreeGrafter"/>
</dbReference>
<accession>A0A0G4N2D2</accession>
<dbReference type="InterPro" id="IPR028941">
    <property type="entry name" value="WHIM2_dom"/>
</dbReference>
<dbReference type="Pfam" id="PF03155">
    <property type="entry name" value="Alg6_Alg8"/>
    <property type="match status" value="2"/>
</dbReference>
<feature type="compositionally biased region" description="Polar residues" evidence="14">
    <location>
        <begin position="921"/>
        <end position="933"/>
    </location>
</feature>
<feature type="transmembrane region" description="Helical" evidence="15">
    <location>
        <begin position="222"/>
        <end position="242"/>
    </location>
</feature>
<feature type="compositionally biased region" description="Pro residues" evidence="14">
    <location>
        <begin position="944"/>
        <end position="955"/>
    </location>
</feature>
<dbReference type="PROSITE" id="PS50827">
    <property type="entry name" value="DDT"/>
    <property type="match status" value="2"/>
</dbReference>
<dbReference type="PANTHER" id="PTHR32075">
    <property type="entry name" value="ISWI CHROMATIN-REMODELING COMPLEX SUBUNIT YPL216W-RELATED"/>
    <property type="match status" value="1"/>
</dbReference>
<evidence type="ECO:0000256" key="6">
    <source>
        <dbReference type="ARBA" id="ARBA00022679"/>
    </source>
</evidence>
<evidence type="ECO:0000256" key="10">
    <source>
        <dbReference type="ARBA" id="ARBA00023054"/>
    </source>
</evidence>
<dbReference type="InterPro" id="IPR013136">
    <property type="entry name" value="WSTF_Acf1_Cbp146"/>
</dbReference>
<feature type="region of interest" description="Disordered" evidence="14">
    <location>
        <begin position="1068"/>
        <end position="1113"/>
    </location>
</feature>
<evidence type="ECO:0008006" key="20">
    <source>
        <dbReference type="Google" id="ProtNLM"/>
    </source>
</evidence>
<keyword evidence="11 15" id="KW-0472">Membrane</keyword>
<feature type="domain" description="DDT" evidence="16">
    <location>
        <begin position="286"/>
        <end position="349"/>
    </location>
</feature>
<dbReference type="GO" id="GO:0005634">
    <property type="term" value="C:nucleus"/>
    <property type="evidence" value="ECO:0007669"/>
    <property type="project" value="UniProtKB-SubCell"/>
</dbReference>
<evidence type="ECO:0000256" key="13">
    <source>
        <dbReference type="PROSITE-ProRule" id="PRU00475"/>
    </source>
</evidence>
<feature type="transmembrane region" description="Helical" evidence="15">
    <location>
        <begin position="449"/>
        <end position="469"/>
    </location>
</feature>
<feature type="region of interest" description="Disordered" evidence="14">
    <location>
        <begin position="531"/>
        <end position="555"/>
    </location>
</feature>
<evidence type="ECO:0000256" key="3">
    <source>
        <dbReference type="ARBA" id="ARBA00004922"/>
    </source>
</evidence>
<evidence type="ECO:0000313" key="18">
    <source>
        <dbReference type="EMBL" id="CRK40514.1"/>
    </source>
</evidence>
<feature type="compositionally biased region" description="Acidic residues" evidence="14">
    <location>
        <begin position="359"/>
        <end position="373"/>
    </location>
</feature>
<feature type="region of interest" description="Disordered" evidence="14">
    <location>
        <begin position="263"/>
        <end position="282"/>
    </location>
</feature>
<keyword evidence="8" id="KW-0256">Endoplasmic reticulum</keyword>
<feature type="region of interest" description="Disordered" evidence="14">
    <location>
        <begin position="975"/>
        <end position="1000"/>
    </location>
</feature>
<dbReference type="Pfam" id="PF15613">
    <property type="entry name" value="WSD"/>
    <property type="match status" value="1"/>
</dbReference>
<evidence type="ECO:0000259" key="16">
    <source>
        <dbReference type="PROSITE" id="PS50827"/>
    </source>
</evidence>
<feature type="transmembrane region" description="Helical" evidence="15">
    <location>
        <begin position="410"/>
        <end position="428"/>
    </location>
</feature>
<keyword evidence="12 13" id="KW-0539">Nucleus</keyword>
<dbReference type="InterPro" id="IPR018501">
    <property type="entry name" value="DDT_dom"/>
</dbReference>
<feature type="compositionally biased region" description="Polar residues" evidence="14">
    <location>
        <begin position="534"/>
        <end position="547"/>
    </location>
</feature>
<comment type="pathway">
    <text evidence="3">Protein modification; protein glycosylation.</text>
</comment>
<dbReference type="PROSITE" id="PS51136">
    <property type="entry name" value="WAC"/>
    <property type="match status" value="1"/>
</dbReference>
<dbReference type="GO" id="GO:0016758">
    <property type="term" value="F:hexosyltransferase activity"/>
    <property type="evidence" value="ECO:0007669"/>
    <property type="project" value="InterPro"/>
</dbReference>
<keyword evidence="10" id="KW-0175">Coiled coil</keyword>
<evidence type="ECO:0000256" key="2">
    <source>
        <dbReference type="ARBA" id="ARBA00004477"/>
    </source>
</evidence>
<comment type="subcellular location">
    <subcellularLocation>
        <location evidence="2">Endoplasmic reticulum membrane</location>
        <topology evidence="2">Multi-pass membrane protein</topology>
    </subcellularLocation>
    <subcellularLocation>
        <location evidence="1 13">Nucleus</location>
    </subcellularLocation>
</comment>
<evidence type="ECO:0000313" key="19">
    <source>
        <dbReference type="Proteomes" id="UP000045706"/>
    </source>
</evidence>
<feature type="region of interest" description="Disordered" evidence="14">
    <location>
        <begin position="1535"/>
        <end position="1622"/>
    </location>
</feature>
<evidence type="ECO:0000256" key="15">
    <source>
        <dbReference type="SAM" id="Phobius"/>
    </source>
</evidence>
<evidence type="ECO:0000259" key="17">
    <source>
        <dbReference type="PROSITE" id="PS51136"/>
    </source>
</evidence>
<sequence>MADHFPTITQCAIVAAAFKVLLFPAYKSTDFEVHRNWLAITESLPISQWYLEKTSEWTLDYPPFFAYFEWALSQVAKLVDPSMTKLYNLEYDSWQTIYFQRWSVIISEIVLVFALHMFIDSASPSNRRATQTAALSILLSPGLLIIDHIHFQYNGCMYGILIISLVLARSKSTLLSSGLVFAALLCMKHIYLYLAPAYFVFLLRAYCLSPRSIYNIRFFNCVKLGVGITAIFGAAFGPFVYLQQIPQLLSRLPPIKFMCRDPPSESAPTANGSDESPKDYRDRISMSSVGPLLETWDTLNVYCEIFKLDSFTFDDFVEAMCVASEETTVQLFEEIHCSVLKMLVSSEADGGKVNVPLPELEDEDDEDEEEEEEEASLIALQDRRYLGAFRPLAVAGHVSLFPLLFTPAEFPIKTVYTIFWLILFLMVFDRLAPASRKARFFLLDRFSTLYIAVSIPLIVYCSLVHQVVFGKSYEFLPLIGGHSPTTTIPAAHRTHQITPPPGFSRDPPTRSPDRVSHRSLACKSLPRQIRTPAPVSTTRLRHPQSNAPLDDRSARQHNHCTKTTAFCFPGHRKLLHTRAGYFSALHHGIPVHPANPRARRCNCSKATATMVLFKRKPVRFLPPADIKDDNAEVWHIPRTGEVFGQYEDYLARMDFYKQRRFNCQISGHSGLTFFEALKSETAGAEEVEQAFPEALKGPVLRRVQFQTVSRIDTLVDMVFEDFRSDYYPGEAVTVKLTNGERLQGSVREKTRFGHKVLPDGTIRPPSTKYFVSIDDREDAEAVVDDSHIFRDRKIFTKAVLRSFIKRTVTREAWNGAPWLVNHDYAQEYHIDTRIPAHLLYDNKLLERKMHQAQKRASLPHDQNGANANGSSPSGPARLPELKPMPKTQKGKLQHPHQNHSGHYLNDPKRPAPEAGVFHAHSSGNPFQLPNFRQNDALPHHMAAPLPPPPPPPPKYPIEDLALEPRDDKIRPPIKFMCKDPPSESVPTANGSDESPKDYRDRISMSSVGPLLETWDTLNVYCEIFKLDSFTFDDFVEAMCVASEETTVQLFEEIHCSVLKMLVSSEADGGKVNVPLPEVEDEDDEDEEEEEEEARSPTPEAERPPARATRSSLAKAEAERLAAELKAAEAEAAEPEVKHRAQDLLEEYEWIDHLRKRDFKDGGWEMIMVGLLHQLSKEPRLEKPCEELLEQLVPRSVDPTQETVLQAYANLDVNYRVQALQIICMLTMRTKAIRAYMEDCSETMTGYRKEKIEWQRQRKQAVEELKVLNDQRKALLPEETPQDPAKAEEDAKATTTDVDSPAKAGTPTKEGDGSDSEEDAQTRKNGRRPNDRTLERQRKRKEEKERKEKAAEAAKVPKQSKQLIKNTKDIQKKEEFIKKCEDEVAILDNDLREADCPRTRVLGRDRFWNRYYWFERNGMPYGGLPDSSTASADYANACIWVQGPDHLEREGYIDLSKEDQDEYKAKHNMTVPDRKKMEEGAMSVFNAGQWGYYDDPESVDNLIRWLDPRGYNELKLRKEILSFKDKIAKHMENRKEYLAPAEKEEEEPKEPKRGVATRTRQQQTPEPTNYRCLAWQNTVAVEELGHLHSEPPPPPRNRKQAKKRQAVDPTPEPPSVPKTRRKK</sequence>
<dbReference type="Pfam" id="PF10537">
    <property type="entry name" value="WAC_Acf1_DNA_bd"/>
    <property type="match status" value="1"/>
</dbReference>
<feature type="region of interest" description="Disordered" evidence="14">
    <location>
        <begin position="353"/>
        <end position="373"/>
    </location>
</feature>
<evidence type="ECO:0000256" key="9">
    <source>
        <dbReference type="ARBA" id="ARBA00022989"/>
    </source>
</evidence>
<evidence type="ECO:0000256" key="7">
    <source>
        <dbReference type="ARBA" id="ARBA00022692"/>
    </source>
</evidence>
<keyword evidence="6" id="KW-0808">Transferase</keyword>
<evidence type="ECO:0000256" key="11">
    <source>
        <dbReference type="ARBA" id="ARBA00023136"/>
    </source>
</evidence>
<dbReference type="GO" id="GO:0005789">
    <property type="term" value="C:endoplasmic reticulum membrane"/>
    <property type="evidence" value="ECO:0007669"/>
    <property type="project" value="UniProtKB-SubCell"/>
</dbReference>